<organism evidence="1 2">
    <name type="scientific">Caerostris darwini</name>
    <dbReference type="NCBI Taxonomy" id="1538125"/>
    <lineage>
        <taxon>Eukaryota</taxon>
        <taxon>Metazoa</taxon>
        <taxon>Ecdysozoa</taxon>
        <taxon>Arthropoda</taxon>
        <taxon>Chelicerata</taxon>
        <taxon>Arachnida</taxon>
        <taxon>Araneae</taxon>
        <taxon>Araneomorphae</taxon>
        <taxon>Entelegynae</taxon>
        <taxon>Araneoidea</taxon>
        <taxon>Araneidae</taxon>
        <taxon>Caerostris</taxon>
    </lineage>
</organism>
<protein>
    <submittedName>
        <fullName evidence="1">Uncharacterized protein</fullName>
    </submittedName>
</protein>
<proteinExistence type="predicted"/>
<name>A0AAV4VBA3_9ARAC</name>
<accession>A0AAV4VBA3</accession>
<dbReference type="EMBL" id="BPLQ01012715">
    <property type="protein sequence ID" value="GIY67265.1"/>
    <property type="molecule type" value="Genomic_DNA"/>
</dbReference>
<gene>
    <name evidence="1" type="ORF">CDAR_423621</name>
</gene>
<evidence type="ECO:0000313" key="2">
    <source>
        <dbReference type="Proteomes" id="UP001054837"/>
    </source>
</evidence>
<evidence type="ECO:0000313" key="1">
    <source>
        <dbReference type="EMBL" id="GIY67265.1"/>
    </source>
</evidence>
<keyword evidence="2" id="KW-1185">Reference proteome</keyword>
<sequence>MDGAALFEHVLVPSSPAADYRKAFLCSAPICGSEPKLNLAPSASVLCRLPFIVMRRGLKSDHNGSGSQKVPPITLQRGMLISPSEKFHGVVETVPGTSRWKENLCCSVPATYLDLPY</sequence>
<dbReference type="AlphaFoldDB" id="A0AAV4VBA3"/>
<dbReference type="Proteomes" id="UP001054837">
    <property type="component" value="Unassembled WGS sequence"/>
</dbReference>
<comment type="caution">
    <text evidence="1">The sequence shown here is derived from an EMBL/GenBank/DDBJ whole genome shotgun (WGS) entry which is preliminary data.</text>
</comment>
<reference evidence="1 2" key="1">
    <citation type="submission" date="2021-06" db="EMBL/GenBank/DDBJ databases">
        <title>Caerostris darwini draft genome.</title>
        <authorList>
            <person name="Kono N."/>
            <person name="Arakawa K."/>
        </authorList>
    </citation>
    <scope>NUCLEOTIDE SEQUENCE [LARGE SCALE GENOMIC DNA]</scope>
</reference>